<dbReference type="OrthoDB" id="3164at2157"/>
<reference evidence="4" key="3">
    <citation type="submission" date="2021-03" db="EMBL/GenBank/DDBJ databases">
        <title>Genomic Encyclopedia of Type Strains, Phase IV (KMG-IV): sequencing the most valuable type-strain genomes for metagenomic binning, comparative biology and taxonomic classification.</title>
        <authorList>
            <person name="Goeker M."/>
        </authorList>
    </citation>
    <scope>NUCLEOTIDE SEQUENCE</scope>
    <source>
        <strain evidence="4">DSM 22443</strain>
    </source>
</reference>
<dbReference type="SUPFAM" id="SSF53649">
    <property type="entry name" value="Alkaline phosphatase-like"/>
    <property type="match status" value="1"/>
</dbReference>
<dbReference type="Proteomes" id="UP000614609">
    <property type="component" value="Unassembled WGS sequence"/>
</dbReference>
<dbReference type="Proteomes" id="UP000765891">
    <property type="component" value="Unassembled WGS sequence"/>
</dbReference>
<feature type="compositionally biased region" description="Basic and acidic residues" evidence="1">
    <location>
        <begin position="440"/>
        <end position="451"/>
    </location>
</feature>
<dbReference type="CDD" id="cd16148">
    <property type="entry name" value="sulfatase_like"/>
    <property type="match status" value="1"/>
</dbReference>
<feature type="domain" description="Sulfatase N-terminal" evidence="2">
    <location>
        <begin position="2"/>
        <end position="329"/>
    </location>
</feature>
<comment type="caution">
    <text evidence="3">The sequence shown here is derived from an EMBL/GenBank/DDBJ whole genome shotgun (WGS) entry which is preliminary data.</text>
</comment>
<dbReference type="AlphaFoldDB" id="A0A830FZ16"/>
<accession>A0A830FZ16</accession>
<dbReference type="EMBL" id="JAGGKO010000001">
    <property type="protein sequence ID" value="MBP1953342.1"/>
    <property type="molecule type" value="Genomic_DNA"/>
</dbReference>
<evidence type="ECO:0000259" key="2">
    <source>
        <dbReference type="Pfam" id="PF00884"/>
    </source>
</evidence>
<dbReference type="InterPro" id="IPR000917">
    <property type="entry name" value="Sulfatase_N"/>
</dbReference>
<sequence length="451" mass="51840">MSNVLLVTVDSLRADHVGCYGYDRETTPNIDALAESASLYENAFAHACSTRPSFPAIFTSAYPLMYGGYERLSENRTLVSEVFDDAGYRTGGIHSNAYLNPEFGYDRGFDYFYDSMSETGPVERLRHWVKSRLDEDGFVYKSLASAFDTAERTVGANVGSAYIDADESTDRAVEFLRGGESHDEFLWVHYMDVHHPYLPPEEHQRAFRDDPISERRAIQLRRKFMEDPEGVTDDELDDIIDLYDASIRFTDEQVGRLLDAADEHWDDYTVAFTADHGEEFTDHGEFSHFAKFYDEVMHVPLVVDDGEHSGRRDEMVGLIDLAPTLVDAAELDRPEGWYGYPLSRLHRGDWPRDSVLGDWSPDGRSRRDIRYAYRDREWKFISRDAGEELYHLTEDPGEHENLVAEETAVAEELRDVITAHEEEIERTQEDLGDVEMEEEVKERLRDLGYAE</sequence>
<reference evidence="3" key="1">
    <citation type="journal article" date="2014" name="Int. J. Syst. Evol. Microbiol.">
        <title>Complete genome sequence of Corynebacterium casei LMG S-19264T (=DSM 44701T), isolated from a smear-ripened cheese.</title>
        <authorList>
            <consortium name="US DOE Joint Genome Institute (JGI-PGF)"/>
            <person name="Walter F."/>
            <person name="Albersmeier A."/>
            <person name="Kalinowski J."/>
            <person name="Ruckert C."/>
        </authorList>
    </citation>
    <scope>NUCLEOTIDE SEQUENCE</scope>
    <source>
        <strain evidence="3">JCM 16108</strain>
    </source>
</reference>
<proteinExistence type="predicted"/>
<feature type="compositionally biased region" description="Acidic residues" evidence="1">
    <location>
        <begin position="430"/>
        <end position="439"/>
    </location>
</feature>
<reference evidence="3" key="2">
    <citation type="submission" date="2020-09" db="EMBL/GenBank/DDBJ databases">
        <authorList>
            <person name="Sun Q."/>
            <person name="Ohkuma M."/>
        </authorList>
    </citation>
    <scope>NUCLEOTIDE SEQUENCE</scope>
    <source>
        <strain evidence="3">JCM 16108</strain>
    </source>
</reference>
<dbReference type="InterPro" id="IPR017850">
    <property type="entry name" value="Alkaline_phosphatase_core_sf"/>
</dbReference>
<dbReference type="InterPro" id="IPR052701">
    <property type="entry name" value="GAG_Ulvan_Degrading_Sulfatases"/>
</dbReference>
<dbReference type="PANTHER" id="PTHR43751">
    <property type="entry name" value="SULFATASE"/>
    <property type="match status" value="1"/>
</dbReference>
<name>A0A830FZ16_9EURY</name>
<dbReference type="Gene3D" id="3.30.1120.10">
    <property type="match status" value="1"/>
</dbReference>
<evidence type="ECO:0000313" key="3">
    <source>
        <dbReference type="EMBL" id="GGM66063.1"/>
    </source>
</evidence>
<dbReference type="Pfam" id="PF00884">
    <property type="entry name" value="Sulfatase"/>
    <property type="match status" value="1"/>
</dbReference>
<evidence type="ECO:0000313" key="4">
    <source>
        <dbReference type="EMBL" id="MBP1953342.1"/>
    </source>
</evidence>
<feature type="region of interest" description="Disordered" evidence="1">
    <location>
        <begin position="424"/>
        <end position="451"/>
    </location>
</feature>
<gene>
    <name evidence="3" type="ORF">GCM10009017_15160</name>
    <name evidence="4" type="ORF">J2752_000223</name>
</gene>
<evidence type="ECO:0000256" key="1">
    <source>
        <dbReference type="SAM" id="MobiDB-lite"/>
    </source>
</evidence>
<evidence type="ECO:0000313" key="5">
    <source>
        <dbReference type="Proteomes" id="UP000614609"/>
    </source>
</evidence>
<organism evidence="3 5">
    <name type="scientific">Halarchaeum rubridurum</name>
    <dbReference type="NCBI Taxonomy" id="489911"/>
    <lineage>
        <taxon>Archaea</taxon>
        <taxon>Methanobacteriati</taxon>
        <taxon>Methanobacteriota</taxon>
        <taxon>Stenosarchaea group</taxon>
        <taxon>Halobacteria</taxon>
        <taxon>Halobacteriales</taxon>
        <taxon>Halobacteriaceae</taxon>
    </lineage>
</organism>
<dbReference type="EMBL" id="BMOO01000003">
    <property type="protein sequence ID" value="GGM66063.1"/>
    <property type="molecule type" value="Genomic_DNA"/>
</dbReference>
<protein>
    <submittedName>
        <fullName evidence="4">Arylsulfatase A-like enzyme</fullName>
    </submittedName>
</protein>
<dbReference type="RefSeq" id="WP_188871530.1">
    <property type="nucleotide sequence ID" value="NZ_BMOO01000003.1"/>
</dbReference>
<dbReference type="PANTHER" id="PTHR43751:SF3">
    <property type="entry name" value="SULFATASE N-TERMINAL DOMAIN-CONTAINING PROTEIN"/>
    <property type="match status" value="1"/>
</dbReference>
<keyword evidence="5" id="KW-1185">Reference proteome</keyword>
<dbReference type="Gene3D" id="3.40.720.10">
    <property type="entry name" value="Alkaline Phosphatase, subunit A"/>
    <property type="match status" value="1"/>
</dbReference>